<protein>
    <submittedName>
        <fullName evidence="1">E3 ubiquitin-protein ligase tom1</fullName>
        <ecNumber evidence="1">2.3.2.26</ecNumber>
    </submittedName>
</protein>
<keyword evidence="1" id="KW-0012">Acyltransferase</keyword>
<reference evidence="1" key="1">
    <citation type="submission" date="2024-02" db="EMBL/GenBank/DDBJ databases">
        <title>Metagenome Assembled Genome of Zalaria obscura JY119.</title>
        <authorList>
            <person name="Vighnesh L."/>
            <person name="Jagadeeshwari U."/>
            <person name="Venkata Ramana C."/>
            <person name="Sasikala C."/>
        </authorList>
    </citation>
    <scope>NUCLEOTIDE SEQUENCE</scope>
    <source>
        <strain evidence="1">JY119</strain>
    </source>
</reference>
<keyword evidence="2" id="KW-1185">Reference proteome</keyword>
<dbReference type="EMBL" id="JAMKPW020000040">
    <property type="protein sequence ID" value="KAK8198535.1"/>
    <property type="molecule type" value="Genomic_DNA"/>
</dbReference>
<evidence type="ECO:0000313" key="2">
    <source>
        <dbReference type="Proteomes" id="UP001320706"/>
    </source>
</evidence>
<proteinExistence type="predicted"/>
<evidence type="ECO:0000313" key="1">
    <source>
        <dbReference type="EMBL" id="KAK8198535.1"/>
    </source>
</evidence>
<gene>
    <name evidence="1" type="primary">TOM1</name>
    <name evidence="1" type="ORF">M8818_006402</name>
</gene>
<comment type="caution">
    <text evidence="1">The sequence shown here is derived from an EMBL/GenBank/DDBJ whole genome shotgun (WGS) entry which is preliminary data.</text>
</comment>
<sequence>MGRIKKAAGERHEASLSPFISNFIKEATTLPLYKLYGHLASFPQQWPFPRDDLYHWIPVLNRFDDILEKFNTAYGLDKGPQTERFDTRLLDSGDGIGNGPEGPTHDDLLEARLTVDGDRYLIDLVVHFSRILIENCANRSLYASTGHLSNLLNTTDVSLVKTTLRLLLRLAQRYHASRHKFQSSHMLNVLLQGHYNISLDKLQKLANPFSKTGVPSGGLVSTPAKGKDKQTDDELSRSHVNPSDLVSIVSGEQLDMQLREELMNVRITYYDTTPTSAPGTSGTPAVPPSTASPILGTPTRAPARRTSGLGQETMSTPSRSSGWEESVETPTRSRPLDTPSLPGPKTLHLPQSQIQNSAAPDLVRDYLPQIPAEFHYDLLHKIRVARAFRSKEFVDDIVAVRLLAIANLAYVYSDSTFNTKIAQPDSEEPRKYQLVQQLTELLQLTEKGVSTDIEIAALMTLEALTKCKSRVHEIVQALNIGVSHGVLYYVLRKVVATLAEYNEGADTLEEDEWRDSALCLISALAAAHTTHNRNAENMVTAGVLGILVEILSFRNDKAEQYFPAVVNFFDSFVGNGVRDAFSALVNAKGLDALAELSAHEVHNSLEMAQNNQGLAPEFKSKATDYQIPYYQQQTLRNLFKFIVRMFQNGTGGNERELRNLVDTPQLLSALKIVIENSTIFGSNVWSGAMNIITNFIHHEPTSYQVIAEAGLSKGLLGTITQTEIVVPEGDATADAPLASSSRSDKPLASGILPISETMRDIPTAFGAICLNESGMKLFQASDALEQYLEIFLSPQHVKALMGEGETSHTHSHGQAALSIGHGFDELVRHHPPLKDRIAGAVYDMVQKVVKLCQDRARMNGAGAKLWIKGDSGMDVAGGRGALRGLSAPEIEAFQATGETDFYHNVKPEDGNAPATQAELEKDDDEGRTGTSTSEYIGVTCRFLLGFFHNQNMAVNFIERGGMESLLDLATCPCNPYDFLAGSASDYISEVFMPLAEQKPHLVIPSLLKRMQHALYQLNPMVEHDRKQAYFSTFTTSENGEAASGDASIIELNGTYTTKALVAAHSLLRLVGDLFSEGLQYTRAGHHAFFTQVNLTDVWVQLVHSLSKLHAACVWEEILLQKSIPQEWVKETQAKLYDTFSSAEANRVMGVAQSNSASESENASTEDVTSGDSQGASAVAKPRDERGIQNTKTLTFLLAQIPLSISQFFGALGKALLPKTRAPESYIKQSAARVAEALTDSTSFQLNFPPPPGVDNKDILAFEVVAITDTVQMMFDDGRSPRGLPYEILTLVLQKFMQNGNLKRFAECLTKYCAQIPEQSDPTEDKASKTSLTEATLARTGAQSLLKFFSKIVQFKHIHEAGQSTVLQQHIRKDQFDYFTPGQLLVEIRNTILPAVSELWTSDVMDKLSTESSSTVIDILCAVMGAEGENNAIKRDDNLRRRIPAKKPVRKLTDTKLSELKGTGISDDLAVEALFRTNDNLNMAKEYVALRSKPDVHVSRFPPPDDEIAKPSAPGRGDQAQGSTTDQSPSRGGRPGAQRVPSVEMRDADAPPRFAMPDDDSSDSEDEDRSGTQRALPADLIASGISQLIAGGSNGGADLLAALGGIDSARRHSESGQGLETITAEPFMTVDDLNDKRAALREDLVDRCLNVLNTHSSVTFDLADLITASVPKKDGNVWMADVGQTLVGSLMSLRADPDEDTKPDGQKIASWAHLLALVMQQPEFFKATLEELQDNFEILADFINISPEQVGESSSPWISNILLIVERVLAEDETPQKIEWNPPPADDPLQEQKIVELKAPIVPFEKKVTLFEALVEVLTKIGKDESLALSVTRVLVILTRNWTLAKRLGEKLNIQKLFVMVRQLSGITNERLQSAFLIVLRHIIEDEDTVRQVMRSEIQSAFEAARPTRPMDTTAYTRHLYHLVLRNPEIFVEITNEVVQLTRWDSSQRPQALALKKEEKKEDESSKKSKSESEQEGAGGEKTPKRMPLERTKTADMKPPTVENPDGVVQFLLRELISYKEVDDKEPQAALAASQPPKEQSADVDMLDTTPTPVSTPGLTPAPGPDTPASPHPSGPDSKASDKPAFKSQEHPIFVYRCFILQCLSELLASYNRTKVEFINFSRKAEYQASTPSKPRSGVLNYLLNSLIPVGTLNHADDTAHKKRLATANWAVTTIVSLCSKTIERTNSSSSVDEEESELVYVRKFVLEHALKAYRDAMASTEPLDQKYARLLGLADLFNRMLTAKPSSGNHSANVEPLINSSRQLGKLMYEKNFIQTLTASIAEIDLNFPNAKRAVKYILRPLKWLTDTAVKHGSSDTTAAPGTGEEDEISSATSVSDDENEREETPDLFRNSTLGQFEPDRDEDESGSDEDGDEGMYDDDFDEDMEYEEEDPAHGEVVSDDDEEIEGMEGMGEIEGMRGDLPTDIPISDDEEGDEDDDDEDADDDDMDEDDGDEIEIIDEMTGDDENASMDEDDEDEGEDEDGEDWEDDGEEGYDEHDEDDDHDGADMSAIDNLARVINGGDDHSEILEHLHGGDLGLDMDMAGNEYFDDEMPDDEGGYSEPIARASTDIRSDQEEEEGYDGEEVVYEPELEEDDDEDGDMGWGWDDTPPAIFRSRHHHHRGDPWGLPLDDRFGSNASVVRSLFGRPTDSWLAPPYRTQRPGQSRGDDSGVNPLLQRAGQNAAPSRTHRQADDSARGGLDDIARGGPFFTTGPLPNMGNFREIIEMVGPSGARINIVGGGPGGLAGLPPMFQVTGGPAGHHGRFSPFDAIQLRADMDNPLTAIIGGRPRTHRSGTFGESSFNAAVRQRMFPGTGSSDPAQAVSFVPTLTSTRWQDEAGILFGNAAAEKAVNIVNSIFRLLVPPAMEAKRQRDKAEAERKAAEEKAKEEERKQAETEKAEREEKERKEREEREAREAEEAAQRARDAAELGEAAAPESQMEGVEETQPTAPEESAAAGPRVTTTIRGRQLDITNLGIDLEYIEALPEDLREDVIMQQFAEQRSQAAQSGEQPGEIDREFLEALPPDIQAEVLRAEAHDRRRREREEARRRATASGAAPAAQPEELGGADFLAMLDPALRQSVLMDADDATLSALPPDLQAEARAYGRERRLHHMVEGSGSSRRLPAVVDVSREHDQARVGAIKHVRRPVVQMLDKAGVATILRLMFVAMQGSARTTMHGILADLCKNTQNRAEVISILLSILQDGSADASALERSFAQLTLRAKQLSGPKTPQPVKRSLTGQVSSPNSEMSPLMIVQQCLSTLTALAHDNPRVSSFFLSEHETITSQRTKASKKGKGKETKASKFPLNALLILLDRKAIIENSAVMEHLAALLIRVTEPLKILQKRAKEAEKEKDREEGESAQDAAAPSAEAVSSDVPMAEQSQGDAATATDTEATAQAEQSTNEKSEEAKAAEKKKHRDLTPPEVPEENLCLVVNIIAARECNSKTMQNTIDIINNLSAIPGARDIFGRELVRRAQELGEHVLTDLQQLIPQIQNAKTSTDVQGLALANFSPASAHQSKLLRVLLALDYIFDPKRAQFQDRPASESEALPQKLKDDILSTLYESSTFVKLWTSLSDCLTAIRERGSLNNVATILQPLIEGFMVVCKTTTLKDKLPISAAQDVLAATPPPELRIENLFFGFTEDHRKILNDLVRHNPKLMSGTFSVLVRNSKVLDFDNKRNYFSRKLHSRTNEDRIPHPTLQLNIRRDQIFLDSFRSLYYKSANEIKYGKLSIRFHGEEGVDAGGVTREWFGALSRQMFNPDYALFNPVAADRTTFHPNALSRVNPEHDMFFRFIGRIIGKALYEGRVLDCHFSRAVYKRILGKPVSLKDMETLDLDYYKSLCWILENDITDVTFETFSMEVDNFGEQQIVDLIPDGRNIPVTEENKQEYVRLVVEQRLTKSVEEQLNNFLQGFRDIIPADLISIFNEQELELLISGLPDIDVDDWKNNTEYHNYQATSPQVQWFWRAVRSFDQEEKAKLLQFVTGTSKVPLNGFKELEGMNGFSKFNIHRDFGSKERLPSSHTCFNQLDLPEYDTYETLRQQVYTAMTAGSEYFGFA</sequence>
<keyword evidence="1" id="KW-0808">Transferase</keyword>
<dbReference type="EC" id="2.3.2.26" evidence="1"/>
<name>A0ACC3S5N0_9PEZI</name>
<accession>A0ACC3S5N0</accession>
<organism evidence="1 2">
    <name type="scientific">Zalaria obscura</name>
    <dbReference type="NCBI Taxonomy" id="2024903"/>
    <lineage>
        <taxon>Eukaryota</taxon>
        <taxon>Fungi</taxon>
        <taxon>Dikarya</taxon>
        <taxon>Ascomycota</taxon>
        <taxon>Pezizomycotina</taxon>
        <taxon>Dothideomycetes</taxon>
        <taxon>Dothideomycetidae</taxon>
        <taxon>Dothideales</taxon>
        <taxon>Zalariaceae</taxon>
        <taxon>Zalaria</taxon>
    </lineage>
</organism>
<dbReference type="Proteomes" id="UP001320706">
    <property type="component" value="Unassembled WGS sequence"/>
</dbReference>